<evidence type="ECO:0000256" key="3">
    <source>
        <dbReference type="ARBA" id="ARBA00011738"/>
    </source>
</evidence>
<evidence type="ECO:0000256" key="5">
    <source>
        <dbReference type="ARBA" id="ARBA00022827"/>
    </source>
</evidence>
<gene>
    <name evidence="12" type="ORF">EJ571_26725</name>
</gene>
<keyword evidence="5 8" id="KW-0274">FAD</keyword>
<dbReference type="InterPro" id="IPR006091">
    <property type="entry name" value="Acyl-CoA_Oxase/DH_mid-dom"/>
</dbReference>
<evidence type="ECO:0000259" key="9">
    <source>
        <dbReference type="Pfam" id="PF00441"/>
    </source>
</evidence>
<dbReference type="EMBL" id="RXLR01000033">
    <property type="protein sequence ID" value="TDH17574.1"/>
    <property type="molecule type" value="Genomic_DNA"/>
</dbReference>
<keyword evidence="4 8" id="KW-0285">Flavoprotein</keyword>
<dbReference type="PANTHER" id="PTHR48083">
    <property type="entry name" value="MEDIUM-CHAIN SPECIFIC ACYL-COA DEHYDROGENASE, MITOCHONDRIAL-RELATED"/>
    <property type="match status" value="1"/>
</dbReference>
<dbReference type="GO" id="GO:0003995">
    <property type="term" value="F:acyl-CoA dehydrogenase activity"/>
    <property type="evidence" value="ECO:0007669"/>
    <property type="project" value="TreeGrafter"/>
</dbReference>
<evidence type="ECO:0000256" key="7">
    <source>
        <dbReference type="ARBA" id="ARBA00052546"/>
    </source>
</evidence>
<dbReference type="GO" id="GO:0033539">
    <property type="term" value="P:fatty acid beta-oxidation using acyl-CoA dehydrogenase"/>
    <property type="evidence" value="ECO:0007669"/>
    <property type="project" value="TreeGrafter"/>
</dbReference>
<dbReference type="InterPro" id="IPR050741">
    <property type="entry name" value="Acyl-CoA_dehydrogenase"/>
</dbReference>
<dbReference type="Pfam" id="PF00441">
    <property type="entry name" value="Acyl-CoA_dh_1"/>
    <property type="match status" value="1"/>
</dbReference>
<dbReference type="FunFam" id="2.40.110.10:FF:000002">
    <property type="entry name" value="Acyl-CoA dehydrogenase fadE12"/>
    <property type="match status" value="1"/>
</dbReference>
<dbReference type="InterPro" id="IPR009075">
    <property type="entry name" value="AcylCo_DH/oxidase_C"/>
</dbReference>
<evidence type="ECO:0000256" key="2">
    <source>
        <dbReference type="ARBA" id="ARBA00009347"/>
    </source>
</evidence>
<dbReference type="Proteomes" id="UP000295627">
    <property type="component" value="Unassembled WGS sequence"/>
</dbReference>
<dbReference type="InterPro" id="IPR037069">
    <property type="entry name" value="AcylCoA_DH/ox_N_sf"/>
</dbReference>
<protein>
    <submittedName>
        <fullName evidence="12">Acyl-CoA dehydrogenase</fullName>
    </submittedName>
</protein>
<dbReference type="Pfam" id="PF02770">
    <property type="entry name" value="Acyl-CoA_dh_M"/>
    <property type="match status" value="1"/>
</dbReference>
<proteinExistence type="inferred from homology"/>
<comment type="catalytic activity">
    <reaction evidence="7">
        <text>a 2,3-saturated acyl-CoA + A = a 2,3-dehydroacyl-CoA + AH2</text>
        <dbReference type="Rhea" id="RHEA:48608"/>
        <dbReference type="ChEBI" id="CHEBI:13193"/>
        <dbReference type="ChEBI" id="CHEBI:17499"/>
        <dbReference type="ChEBI" id="CHEBI:60015"/>
        <dbReference type="ChEBI" id="CHEBI:65111"/>
    </reaction>
</comment>
<reference evidence="12 13" key="1">
    <citation type="journal article" date="2019" name="Sci. Rep.">
        <title>Extended insight into the Mycobacterium chelonae-abscessus complex through whole genome sequencing of Mycobacterium salmoniphilum outbreak and Mycobacterium salmoniphilum-like strains.</title>
        <authorList>
            <person name="Behra P.R.K."/>
            <person name="Das S."/>
            <person name="Pettersson B.M.F."/>
            <person name="Shirreff L."/>
            <person name="DuCote T."/>
            <person name="Jacobsson K.G."/>
            <person name="Ennis D.G."/>
            <person name="Kirsebom L.A."/>
        </authorList>
    </citation>
    <scope>NUCLEOTIDE SEQUENCE [LARGE SCALE GENOMIC DNA]</scope>
    <source>
        <strain evidence="12 13">DSM 45524</strain>
    </source>
</reference>
<name>A0A4R5P439_9MYCO</name>
<dbReference type="Gene3D" id="2.40.110.10">
    <property type="entry name" value="Butyryl-CoA Dehydrogenase, subunit A, domain 2"/>
    <property type="match status" value="1"/>
</dbReference>
<evidence type="ECO:0000256" key="8">
    <source>
        <dbReference type="RuleBase" id="RU362125"/>
    </source>
</evidence>
<sequence>MTDMAWDFETDPEYQELLDWADEFVRTEVEPLDYVFPNPYDKSDTAAMDYVRPLKEEVKRRGLWACHLGPELGGPGFGQLKLALLNEILGRSSWAPSIFGCQAPDTGNAEILAHYGTEAQKAKYLQPLMDGDIGSCYVMTEPQGGSDPTLFKTTAVRDGDEWILNGEKWFNSEARHASFWIVMAVTNTDVSPYQGMSMFIVDPSAPGVEIVRNITVHGFSEDEAYTRFTNARIPAENMLGAEGGAFAIAQTRLGGGRVHHAMRTVAQVRKAFDMMCERVISREARGGTIAKLQMTQERIADSWIEMESFRLLVLRTAWLIDKHQDYLKVRKDISAIKAAMPKVMHDVAQRALHLHGSLGVSEEMPLAKMFLYSEVMGLVDGPTEVHKVTIAKEVLKDYTPYAGLFPPSHIPALTEKARAHVAARLEHRVGNF</sequence>
<evidence type="ECO:0000313" key="12">
    <source>
        <dbReference type="EMBL" id="TDH17574.1"/>
    </source>
</evidence>
<organism evidence="12 13">
    <name type="scientific">Mycobacteroides franklinii</name>
    <dbReference type="NCBI Taxonomy" id="948102"/>
    <lineage>
        <taxon>Bacteria</taxon>
        <taxon>Bacillati</taxon>
        <taxon>Actinomycetota</taxon>
        <taxon>Actinomycetes</taxon>
        <taxon>Mycobacteriales</taxon>
        <taxon>Mycobacteriaceae</taxon>
        <taxon>Mycobacteroides</taxon>
    </lineage>
</organism>
<dbReference type="SUPFAM" id="SSF47203">
    <property type="entry name" value="Acyl-CoA dehydrogenase C-terminal domain-like"/>
    <property type="match status" value="1"/>
</dbReference>
<dbReference type="InterPro" id="IPR036250">
    <property type="entry name" value="AcylCo_DH-like_C"/>
</dbReference>
<dbReference type="PANTHER" id="PTHR48083:SF13">
    <property type="entry name" value="ACYL-COA DEHYDROGENASE FAMILY MEMBER 11"/>
    <property type="match status" value="1"/>
</dbReference>
<feature type="domain" description="Acyl-CoA oxidase/dehydrogenase middle" evidence="10">
    <location>
        <begin position="136"/>
        <end position="223"/>
    </location>
</feature>
<evidence type="ECO:0000256" key="1">
    <source>
        <dbReference type="ARBA" id="ARBA00001974"/>
    </source>
</evidence>
<dbReference type="AlphaFoldDB" id="A0A4R5P439"/>
<feature type="domain" description="Acyl-CoA dehydrogenase/oxidase N-terminal" evidence="11">
    <location>
        <begin position="12"/>
        <end position="132"/>
    </location>
</feature>
<comment type="caution">
    <text evidence="12">The sequence shown here is derived from an EMBL/GenBank/DDBJ whole genome shotgun (WGS) entry which is preliminary data.</text>
</comment>
<comment type="subunit">
    <text evidence="3">Homodimer.</text>
</comment>
<accession>A0A4R5P439</accession>
<dbReference type="Pfam" id="PF02771">
    <property type="entry name" value="Acyl-CoA_dh_N"/>
    <property type="match status" value="1"/>
</dbReference>
<comment type="cofactor">
    <cofactor evidence="1 8">
        <name>FAD</name>
        <dbReference type="ChEBI" id="CHEBI:57692"/>
    </cofactor>
</comment>
<dbReference type="GO" id="GO:0050660">
    <property type="term" value="F:flavin adenine dinucleotide binding"/>
    <property type="evidence" value="ECO:0007669"/>
    <property type="project" value="InterPro"/>
</dbReference>
<evidence type="ECO:0000313" key="13">
    <source>
        <dbReference type="Proteomes" id="UP000295627"/>
    </source>
</evidence>
<dbReference type="Gene3D" id="1.20.140.10">
    <property type="entry name" value="Butyryl-CoA Dehydrogenase, subunit A, domain 3"/>
    <property type="match status" value="1"/>
</dbReference>
<dbReference type="SUPFAM" id="SSF56645">
    <property type="entry name" value="Acyl-CoA dehydrogenase NM domain-like"/>
    <property type="match status" value="1"/>
</dbReference>
<evidence type="ECO:0000259" key="10">
    <source>
        <dbReference type="Pfam" id="PF02770"/>
    </source>
</evidence>
<comment type="similarity">
    <text evidence="2 8">Belongs to the acyl-CoA dehydrogenase family.</text>
</comment>
<evidence type="ECO:0000256" key="4">
    <source>
        <dbReference type="ARBA" id="ARBA00022630"/>
    </source>
</evidence>
<dbReference type="Gene3D" id="1.10.540.10">
    <property type="entry name" value="Acyl-CoA dehydrogenase/oxidase, N-terminal domain"/>
    <property type="match status" value="1"/>
</dbReference>
<keyword evidence="6 8" id="KW-0560">Oxidoreductase</keyword>
<evidence type="ECO:0000259" key="11">
    <source>
        <dbReference type="Pfam" id="PF02771"/>
    </source>
</evidence>
<evidence type="ECO:0000256" key="6">
    <source>
        <dbReference type="ARBA" id="ARBA00023002"/>
    </source>
</evidence>
<dbReference type="InterPro" id="IPR009100">
    <property type="entry name" value="AcylCoA_DH/oxidase_NM_dom_sf"/>
</dbReference>
<dbReference type="GO" id="GO:0005737">
    <property type="term" value="C:cytoplasm"/>
    <property type="evidence" value="ECO:0007669"/>
    <property type="project" value="TreeGrafter"/>
</dbReference>
<dbReference type="InterPro" id="IPR046373">
    <property type="entry name" value="Acyl-CoA_Oxase/DH_mid-dom_sf"/>
</dbReference>
<feature type="domain" description="Acyl-CoA dehydrogenase/oxidase C-terminal" evidence="9">
    <location>
        <begin position="246"/>
        <end position="394"/>
    </location>
</feature>
<dbReference type="InterPro" id="IPR013786">
    <property type="entry name" value="AcylCoA_DH/ox_N"/>
</dbReference>